<proteinExistence type="predicted"/>
<keyword evidence="3" id="KW-0472">Membrane</keyword>
<dbReference type="Proteomes" id="UP000292424">
    <property type="component" value="Chromosome"/>
</dbReference>
<evidence type="ECO:0000256" key="2">
    <source>
        <dbReference type="ARBA" id="ARBA00022475"/>
    </source>
</evidence>
<evidence type="ECO:0000256" key="3">
    <source>
        <dbReference type="ARBA" id="ARBA00023136"/>
    </source>
</evidence>
<evidence type="ECO:0000256" key="4">
    <source>
        <dbReference type="SAM" id="SignalP"/>
    </source>
</evidence>
<evidence type="ECO:0000256" key="1">
    <source>
        <dbReference type="ARBA" id="ARBA00004236"/>
    </source>
</evidence>
<comment type="subcellular location">
    <subcellularLocation>
        <location evidence="1">Cell membrane</location>
    </subcellularLocation>
</comment>
<feature type="signal peptide" evidence="4">
    <location>
        <begin position="1"/>
        <end position="20"/>
    </location>
</feature>
<dbReference type="InterPro" id="IPR009722">
    <property type="entry name" value="YjiK/CarP"/>
</dbReference>
<accession>A0A5P2G5H1</accession>
<feature type="chain" id="PRO_5024338486" evidence="4">
    <location>
        <begin position="21"/>
        <end position="298"/>
    </location>
</feature>
<dbReference type="GO" id="GO:0005886">
    <property type="term" value="C:plasma membrane"/>
    <property type="evidence" value="ECO:0007669"/>
    <property type="project" value="UniProtKB-SubCell"/>
</dbReference>
<keyword evidence="4" id="KW-0732">Signal</keyword>
<dbReference type="AlphaFoldDB" id="A0A5P2G5H1"/>
<dbReference type="RefSeq" id="WP_131331759.1">
    <property type="nucleotide sequence ID" value="NZ_CP044016.1"/>
</dbReference>
<sequence>MMLKLLLVSSLTLLLSSWRGCVSQTYDSPDGYNMNNPVKIDVPKDLKEISGIAFYKNNPNPYYAIEDEHGIIYCYYPSYKNLIKTEFKAKGDFEDLVIAKDRVFALESHGSIYSFPFRLVGQKNVPKDSLMAQVDYLPKAEYESMYIDEKENKMYLLCKKRSGESVNQKGYILKIGSDGRVYRNAIFYIKNAEIENKLGFTISAFRPSALAKNTLTNEWYILSNYNKMLVIANSKWHVKAVFQLNPKVFAQPEGIAFDSTNNLYISNEANDGMKQNILMFNYLKKSSNATASIDRKFF</sequence>
<reference evidence="5 6" key="1">
    <citation type="submission" date="2019-09" db="EMBL/GenBank/DDBJ databases">
        <title>Complete genome sequence of Arachidicoccus sp. B3-10 isolated from apple orchard soil.</title>
        <authorList>
            <person name="Kim H.S."/>
            <person name="Han K.-I."/>
            <person name="Suh M.K."/>
            <person name="Lee K.C."/>
            <person name="Eom M.K."/>
            <person name="Kim J.-S."/>
            <person name="Kang S.W."/>
            <person name="Sin Y."/>
            <person name="Lee J.-S."/>
        </authorList>
    </citation>
    <scope>NUCLEOTIDE SEQUENCE [LARGE SCALE GENOMIC DNA]</scope>
    <source>
        <strain evidence="5 6">B3-10</strain>
    </source>
</reference>
<keyword evidence="6" id="KW-1185">Reference proteome</keyword>
<name>A0A5P2G5H1_9BACT</name>
<evidence type="ECO:0000313" key="6">
    <source>
        <dbReference type="Proteomes" id="UP000292424"/>
    </source>
</evidence>
<dbReference type="KEGG" id="arac:E0W69_019670"/>
<gene>
    <name evidence="5" type="ORF">E0W69_019670</name>
</gene>
<dbReference type="OrthoDB" id="5292493at2"/>
<keyword evidence="2" id="KW-1003">Cell membrane</keyword>
<organism evidence="5 6">
    <name type="scientific">Rhizosphaericola mali</name>
    <dbReference type="NCBI Taxonomy" id="2545455"/>
    <lineage>
        <taxon>Bacteria</taxon>
        <taxon>Pseudomonadati</taxon>
        <taxon>Bacteroidota</taxon>
        <taxon>Chitinophagia</taxon>
        <taxon>Chitinophagales</taxon>
        <taxon>Chitinophagaceae</taxon>
        <taxon>Rhizosphaericola</taxon>
    </lineage>
</organism>
<dbReference type="Pfam" id="PF06977">
    <property type="entry name" value="SdiA-regulated"/>
    <property type="match status" value="1"/>
</dbReference>
<dbReference type="EMBL" id="CP044016">
    <property type="protein sequence ID" value="QES90775.1"/>
    <property type="molecule type" value="Genomic_DNA"/>
</dbReference>
<dbReference type="SUPFAM" id="SSF50956">
    <property type="entry name" value="Thermostable phytase (3-phytase)"/>
    <property type="match status" value="1"/>
</dbReference>
<protein>
    <submittedName>
        <fullName evidence="5">SdiA-regulated family protein</fullName>
    </submittedName>
</protein>
<evidence type="ECO:0000313" key="5">
    <source>
        <dbReference type="EMBL" id="QES90775.1"/>
    </source>
</evidence>